<protein>
    <recommendedName>
        <fullName evidence="1">GmrSD restriction endonucleases N-terminal domain-containing protein</fullName>
    </recommendedName>
</protein>
<reference evidence="2 3" key="1">
    <citation type="submission" date="2020-03" db="EMBL/GenBank/DDBJ databases">
        <title>Genomic Encyclopedia of Type Strains, Phase IV (KMG-IV): sequencing the most valuable type-strain genomes for metagenomic binning, comparative biology and taxonomic classification.</title>
        <authorList>
            <person name="Goeker M."/>
        </authorList>
    </citation>
    <scope>NUCLEOTIDE SEQUENCE [LARGE SCALE GENOMIC DNA]</scope>
    <source>
        <strain evidence="2 3">DSM 101599</strain>
    </source>
</reference>
<dbReference type="PANTHER" id="PTHR35149:SF1">
    <property type="entry name" value="DUF5655 DOMAIN-CONTAINING PROTEIN"/>
    <property type="match status" value="1"/>
</dbReference>
<dbReference type="InterPro" id="IPR004919">
    <property type="entry name" value="GmrSD_N"/>
</dbReference>
<name>A0ABX0UBE0_9FLAO</name>
<proteinExistence type="predicted"/>
<dbReference type="Pfam" id="PF03235">
    <property type="entry name" value="GmrSD_N"/>
    <property type="match status" value="1"/>
</dbReference>
<dbReference type="PANTHER" id="PTHR35149">
    <property type="entry name" value="SLL5132 PROTEIN"/>
    <property type="match status" value="1"/>
</dbReference>
<gene>
    <name evidence="2" type="ORF">FHR24_001584</name>
</gene>
<evidence type="ECO:0000313" key="3">
    <source>
        <dbReference type="Proteomes" id="UP000745859"/>
    </source>
</evidence>
<accession>A0ABX0UBE0</accession>
<dbReference type="EMBL" id="JAASQL010000001">
    <property type="protein sequence ID" value="NIJ45145.1"/>
    <property type="molecule type" value="Genomic_DNA"/>
</dbReference>
<comment type="caution">
    <text evidence="2">The sequence shown here is derived from an EMBL/GenBank/DDBJ whole genome shotgun (WGS) entry which is preliminary data.</text>
</comment>
<keyword evidence="3" id="KW-1185">Reference proteome</keyword>
<feature type="domain" description="GmrSD restriction endonucleases N-terminal" evidence="1">
    <location>
        <begin position="13"/>
        <end position="242"/>
    </location>
</feature>
<sequence>MMLMLTSGESYSLSQFFSGSYSIVIPDMQREYCWPSVISRTNNKNLVENFVKDLLSTDKNEAIQLGLLYAYESPKNDMQLCDGQQRVTTLYLFLGYMYSLVKNDKVSQEIKDFLISNNSFKPNRLKYAIRETTLHFLSDLVAMFLSPKKITDNVKTSGYIKNQEWYFNEYNLDPSIKNILQALDVFDKFKMELDASFASFLLHKIEFLFFDMVNRTYGEEQFVVLNTTGEPLTKTENLKPQFLGDLDDGEKVDHNHTKTKLRYYADLWEDWETFFWHNKHSEHKTADKGFNEFLRWIYILEKVSTNDKIDSEKDKYNKAQIALADNNFDIFDLEDDKIQILNTIQKYFTALKILCLDDDIKKRFLFNQQPLAQILVFEFLPLLYFIKEFDEKIESINYSRLKQFFKSRAKDDNISKASITTSIRAVQIVKKMKQADEKDIANYASYKEVASETILNKLEIFKFDILRELENRKDAEDAFWQAENYNTTQGNIAFLFFSQQRKNRIEDLSIELFDLDEFKKVKNIVESSFEKNSDLMRRSLLTFGHYYQWNGHTTSLQSHRYTLGNHPEFYGAIANNYENEHQGILLEFLDKAKNIQNISMVTLNDWMQSTIDNFTSIDSGIYEKTRYLLISEKNMISEMGKKLFCVSYDKEKSYILFQQKVTRDNSYREL</sequence>
<dbReference type="Proteomes" id="UP000745859">
    <property type="component" value="Unassembled WGS sequence"/>
</dbReference>
<organism evidence="2 3">
    <name type="scientific">Wenyingzhuangia heitensis</name>
    <dbReference type="NCBI Taxonomy" id="1487859"/>
    <lineage>
        <taxon>Bacteria</taxon>
        <taxon>Pseudomonadati</taxon>
        <taxon>Bacteroidota</taxon>
        <taxon>Flavobacteriia</taxon>
        <taxon>Flavobacteriales</taxon>
        <taxon>Flavobacteriaceae</taxon>
        <taxon>Wenyingzhuangia</taxon>
    </lineage>
</organism>
<evidence type="ECO:0000313" key="2">
    <source>
        <dbReference type="EMBL" id="NIJ45145.1"/>
    </source>
</evidence>
<evidence type="ECO:0000259" key="1">
    <source>
        <dbReference type="Pfam" id="PF03235"/>
    </source>
</evidence>
<dbReference type="RefSeq" id="WP_167186448.1">
    <property type="nucleotide sequence ID" value="NZ_JAASQL010000001.1"/>
</dbReference>